<feature type="region of interest" description="Disordered" evidence="1">
    <location>
        <begin position="475"/>
        <end position="511"/>
    </location>
</feature>
<keyword evidence="4" id="KW-1185">Reference proteome</keyword>
<feature type="chain" id="PRO_5033015995" evidence="2">
    <location>
        <begin position="20"/>
        <end position="511"/>
    </location>
</feature>
<gene>
    <name evidence="3" type="ORF">GWI33_002096</name>
</gene>
<dbReference type="EMBL" id="JAACXV010000015">
    <property type="protein sequence ID" value="KAF7287281.1"/>
    <property type="molecule type" value="Genomic_DNA"/>
</dbReference>
<dbReference type="Proteomes" id="UP000625711">
    <property type="component" value="Unassembled WGS sequence"/>
</dbReference>
<name>A0A834MLP8_RHYFE</name>
<evidence type="ECO:0000256" key="2">
    <source>
        <dbReference type="SAM" id="SignalP"/>
    </source>
</evidence>
<proteinExistence type="predicted"/>
<feature type="signal peptide" evidence="2">
    <location>
        <begin position="1"/>
        <end position="19"/>
    </location>
</feature>
<evidence type="ECO:0000313" key="3">
    <source>
        <dbReference type="EMBL" id="KAF7287281.1"/>
    </source>
</evidence>
<accession>A0A834MLP8</accession>
<organism evidence="3 4">
    <name type="scientific">Rhynchophorus ferrugineus</name>
    <name type="common">Red palm weevil</name>
    <name type="synonym">Curculio ferrugineus</name>
    <dbReference type="NCBI Taxonomy" id="354439"/>
    <lineage>
        <taxon>Eukaryota</taxon>
        <taxon>Metazoa</taxon>
        <taxon>Ecdysozoa</taxon>
        <taxon>Arthropoda</taxon>
        <taxon>Hexapoda</taxon>
        <taxon>Insecta</taxon>
        <taxon>Pterygota</taxon>
        <taxon>Neoptera</taxon>
        <taxon>Endopterygota</taxon>
        <taxon>Coleoptera</taxon>
        <taxon>Polyphaga</taxon>
        <taxon>Cucujiformia</taxon>
        <taxon>Curculionidae</taxon>
        <taxon>Dryophthorinae</taxon>
        <taxon>Rhynchophorus</taxon>
    </lineage>
</organism>
<dbReference type="AlphaFoldDB" id="A0A834MLP8"/>
<dbReference type="OrthoDB" id="6777242at2759"/>
<evidence type="ECO:0000256" key="1">
    <source>
        <dbReference type="SAM" id="MobiDB-lite"/>
    </source>
</evidence>
<feature type="compositionally biased region" description="Acidic residues" evidence="1">
    <location>
        <begin position="483"/>
        <end position="492"/>
    </location>
</feature>
<comment type="caution">
    <text evidence="3">The sequence shown here is derived from an EMBL/GenBank/DDBJ whole genome shotgun (WGS) entry which is preliminary data.</text>
</comment>
<sequence>MKYCAVLAVLLVWTASVLADVSTLQDSQNLNQDTINPLNDPDQDLTNNDQDKRTICGALNGLRCGGASKFPKQFLFKSRPGYAYVRPVIGRPGGYKYTKPKIPLTITAPSSSKPAVIGGWKPAVSPTKPGAVAVLKPTTSVDVIHSNPVPHVDHVQAAGFPGHVHLQGGAVHFQPVAVQGPHIDQIHQVQIPHGGHYDTLSHVDHVHQVPTAPLVPVQPVPTPVAVPKPFVPSAILFEVTKPNLGVLPLGARFQTPILREAPHIHFKPAPLPIAPTPVAVPLSPAPAPLLPAPTPVLPQPAIQGILQTPVGLPAIAPQPGVSVEYHGTRNYLPLGAGYPVAPHIHQHAYPVPTPAFPLPSAAALPVPEGPALTVPHFHQAPAFAPQQQLPHEHQAHFLQQQQQQAAFEASPNFLFHQQQAQQAQQIQYPDIPQQQLPLEGEQEYSTINLPNLEQNNVIQPGLSDLQIPYHYPQHQGWQRGDLEQGDFSEEDQQQQQPFRPSAELEAPYVNK</sequence>
<protein>
    <submittedName>
        <fullName evidence="3">Uncharacterized protein</fullName>
    </submittedName>
</protein>
<reference evidence="3" key="1">
    <citation type="submission" date="2020-08" db="EMBL/GenBank/DDBJ databases">
        <title>Genome sequencing and assembly of the red palm weevil Rhynchophorus ferrugineus.</title>
        <authorList>
            <person name="Dias G.B."/>
            <person name="Bergman C.M."/>
            <person name="Manee M."/>
        </authorList>
    </citation>
    <scope>NUCLEOTIDE SEQUENCE</scope>
    <source>
        <strain evidence="3">AA-2017</strain>
        <tissue evidence="3">Whole larva</tissue>
    </source>
</reference>
<evidence type="ECO:0000313" key="4">
    <source>
        <dbReference type="Proteomes" id="UP000625711"/>
    </source>
</evidence>
<keyword evidence="2" id="KW-0732">Signal</keyword>